<proteinExistence type="inferred from homology"/>
<sequence>MRLRTTSLLFTAAVAALAITPVSAADLPAAYKAPVAVDAPWAGGWQVRARALAVLPRDKVDLDIPALGAAGVLPDTGKVSTTVIPEIDISYYFTPNIALELILGVTPHKIKGKGQLEGLDIGETWLLPPTLTLQYHFTNFGAFQPYIGAGVNYTFFFNTSAANTTTTVPLGATVAVTDLGLKNNWAPAVQIGFDYMLNQHVGVNFDVKYLWLSSDVTATLNNAIAVTGKTNLDPLLIGGGVTYRF</sequence>
<dbReference type="OrthoDB" id="9807574at2"/>
<evidence type="ECO:0000313" key="4">
    <source>
        <dbReference type="Proteomes" id="UP000249130"/>
    </source>
</evidence>
<dbReference type="EMBL" id="NPEX01000172">
    <property type="protein sequence ID" value="RAI41896.1"/>
    <property type="molecule type" value="Genomic_DNA"/>
</dbReference>
<organism evidence="3 4">
    <name type="scientific">Rhodoplanes roseus</name>
    <dbReference type="NCBI Taxonomy" id="29409"/>
    <lineage>
        <taxon>Bacteria</taxon>
        <taxon>Pseudomonadati</taxon>
        <taxon>Pseudomonadota</taxon>
        <taxon>Alphaproteobacteria</taxon>
        <taxon>Hyphomicrobiales</taxon>
        <taxon>Nitrobacteraceae</taxon>
        <taxon>Rhodoplanes</taxon>
    </lineage>
</organism>
<dbReference type="InterPro" id="IPR011250">
    <property type="entry name" value="OMP/PagP_B-barrel"/>
</dbReference>
<dbReference type="AlphaFoldDB" id="A0A327KUZ0"/>
<dbReference type="RefSeq" id="WP_111420901.1">
    <property type="nucleotide sequence ID" value="NZ_NPEX01000172.1"/>
</dbReference>
<evidence type="ECO:0000313" key="3">
    <source>
        <dbReference type="EMBL" id="RAI41896.1"/>
    </source>
</evidence>
<protein>
    <recommendedName>
        <fullName evidence="5">OmpW family protein</fullName>
    </recommendedName>
</protein>
<keyword evidence="4" id="KW-1185">Reference proteome</keyword>
<feature type="signal peptide" evidence="2">
    <location>
        <begin position="1"/>
        <end position="24"/>
    </location>
</feature>
<gene>
    <name evidence="3" type="ORF">CH341_20725</name>
</gene>
<comment type="similarity">
    <text evidence="1">Belongs to the OmpW/AlkL family.</text>
</comment>
<dbReference type="Pfam" id="PF03922">
    <property type="entry name" value="OmpW"/>
    <property type="match status" value="1"/>
</dbReference>
<dbReference type="Proteomes" id="UP000249130">
    <property type="component" value="Unassembled WGS sequence"/>
</dbReference>
<dbReference type="PANTHER" id="PTHR36920:SF1">
    <property type="entry name" value="OUTER MEMBRANE PROTEIN W"/>
    <property type="match status" value="1"/>
</dbReference>
<dbReference type="GO" id="GO:0019867">
    <property type="term" value="C:outer membrane"/>
    <property type="evidence" value="ECO:0007669"/>
    <property type="project" value="InterPro"/>
</dbReference>
<dbReference type="Gene3D" id="2.40.160.20">
    <property type="match status" value="1"/>
</dbReference>
<evidence type="ECO:0000256" key="1">
    <source>
        <dbReference type="ARBA" id="ARBA00009330"/>
    </source>
</evidence>
<dbReference type="GO" id="GO:0055085">
    <property type="term" value="P:transmembrane transport"/>
    <property type="evidence" value="ECO:0007669"/>
    <property type="project" value="TreeGrafter"/>
</dbReference>
<dbReference type="SUPFAM" id="SSF56925">
    <property type="entry name" value="OMPA-like"/>
    <property type="match status" value="1"/>
</dbReference>
<name>A0A327KUZ0_9BRAD</name>
<reference evidence="3 4" key="1">
    <citation type="submission" date="2017-07" db="EMBL/GenBank/DDBJ databases">
        <title>Draft Genome Sequences of Select Purple Nonsulfur Bacteria.</title>
        <authorList>
            <person name="Lasarre B."/>
            <person name="Mckinlay J.B."/>
        </authorList>
    </citation>
    <scope>NUCLEOTIDE SEQUENCE [LARGE SCALE GENOMIC DNA]</scope>
    <source>
        <strain evidence="3 4">DSM 5909</strain>
    </source>
</reference>
<evidence type="ECO:0000256" key="2">
    <source>
        <dbReference type="SAM" id="SignalP"/>
    </source>
</evidence>
<comment type="caution">
    <text evidence="3">The sequence shown here is derived from an EMBL/GenBank/DDBJ whole genome shotgun (WGS) entry which is preliminary data.</text>
</comment>
<dbReference type="PANTHER" id="PTHR36920">
    <property type="match status" value="1"/>
</dbReference>
<evidence type="ECO:0008006" key="5">
    <source>
        <dbReference type="Google" id="ProtNLM"/>
    </source>
</evidence>
<keyword evidence="2" id="KW-0732">Signal</keyword>
<accession>A0A327KUZ0</accession>
<feature type="chain" id="PRO_5016392656" description="OmpW family protein" evidence="2">
    <location>
        <begin position="25"/>
        <end position="245"/>
    </location>
</feature>
<dbReference type="InterPro" id="IPR005618">
    <property type="entry name" value="OMPW"/>
</dbReference>